<evidence type="ECO:0000313" key="3">
    <source>
        <dbReference type="EMBL" id="GFE84058.1"/>
    </source>
</evidence>
<dbReference type="Proteomes" id="UP000445000">
    <property type="component" value="Unassembled WGS sequence"/>
</dbReference>
<dbReference type="CDD" id="cd03789">
    <property type="entry name" value="GT9_LPS_heptosyltransferase"/>
    <property type="match status" value="1"/>
</dbReference>
<dbReference type="PANTHER" id="PTHR30160">
    <property type="entry name" value="TETRAACYLDISACCHARIDE 4'-KINASE-RELATED"/>
    <property type="match status" value="1"/>
</dbReference>
<sequence>MYNDTHPPASVCILRLSAIGDTCHVLPVIRTLQGAWPNTRFTWVIGRLEAKLFGHLPDIEFIVVDKREGTLKARAKLKEQLRGRRFDVLMHMQLSLRASILSTAIPAKIRLGFDRSRAREMQWLFTNLSIAPAARQHVMDSLFGFAEKFDVYDRLLRWDIPLSDDAVAYANRVIPEPGNTVIISPCSSHQLRNWRPEYYAEVADYAVASLGLRVVLCGGPSEIERRTGEQIVSLMKQQCLNTIGQDTLLQFFATLERATLLVTPDSGPAHMGTAAGIPVIGLYAATNSARSGPYLSRQWCVDKYDLAAKRLLGKAAAEIPWTTKIERPGVMDLITPDDVIKKMHSLLLSLARHKK</sequence>
<name>A0A829YMW7_9GAMM</name>
<evidence type="ECO:0000313" key="4">
    <source>
        <dbReference type="Proteomes" id="UP000445000"/>
    </source>
</evidence>
<organism evidence="3 4">
    <name type="scientific">Steroidobacter agaridevorans</name>
    <dbReference type="NCBI Taxonomy" id="2695856"/>
    <lineage>
        <taxon>Bacteria</taxon>
        <taxon>Pseudomonadati</taxon>
        <taxon>Pseudomonadota</taxon>
        <taxon>Gammaproteobacteria</taxon>
        <taxon>Steroidobacterales</taxon>
        <taxon>Steroidobacteraceae</taxon>
        <taxon>Steroidobacter</taxon>
    </lineage>
</organism>
<dbReference type="EMBL" id="BLJN01000007">
    <property type="protein sequence ID" value="GFE84058.1"/>
    <property type="molecule type" value="Genomic_DNA"/>
</dbReference>
<gene>
    <name evidence="3" type="primary">opsX</name>
    <name evidence="3" type="ORF">GCM10011487_60580</name>
</gene>
<dbReference type="InterPro" id="IPR002201">
    <property type="entry name" value="Glyco_trans_9"/>
</dbReference>
<dbReference type="RefSeq" id="WP_161815652.1">
    <property type="nucleotide sequence ID" value="NZ_BLJN01000007.1"/>
</dbReference>
<dbReference type="GO" id="GO:0008713">
    <property type="term" value="F:ADP-heptose-lipopolysaccharide heptosyltransferase activity"/>
    <property type="evidence" value="ECO:0007669"/>
    <property type="project" value="TreeGrafter"/>
</dbReference>
<evidence type="ECO:0000256" key="1">
    <source>
        <dbReference type="ARBA" id="ARBA00022676"/>
    </source>
</evidence>
<reference evidence="4" key="1">
    <citation type="submission" date="2020-01" db="EMBL/GenBank/DDBJ databases">
        <title>'Steroidobacter agaridevorans' sp. nov., agar-degrading bacteria isolated from rhizosphere soils.</title>
        <authorList>
            <person name="Ikenaga M."/>
            <person name="Kataoka M."/>
            <person name="Murouchi A."/>
            <person name="Katsuragi S."/>
            <person name="Sakai M."/>
        </authorList>
    </citation>
    <scope>NUCLEOTIDE SEQUENCE [LARGE SCALE GENOMIC DNA]</scope>
    <source>
        <strain evidence="4">YU21-B</strain>
    </source>
</reference>
<dbReference type="InterPro" id="IPR051199">
    <property type="entry name" value="LPS_LOS_Heptosyltrfase"/>
</dbReference>
<proteinExistence type="predicted"/>
<dbReference type="Pfam" id="PF01075">
    <property type="entry name" value="Glyco_transf_9"/>
    <property type="match status" value="1"/>
</dbReference>
<keyword evidence="2 3" id="KW-0808">Transferase</keyword>
<dbReference type="AlphaFoldDB" id="A0A829YMW7"/>
<keyword evidence="4" id="KW-1185">Reference proteome</keyword>
<comment type="caution">
    <text evidence="3">The sequence shown here is derived from an EMBL/GenBank/DDBJ whole genome shotgun (WGS) entry which is preliminary data.</text>
</comment>
<dbReference type="GO" id="GO:0009244">
    <property type="term" value="P:lipopolysaccharide core region biosynthetic process"/>
    <property type="evidence" value="ECO:0007669"/>
    <property type="project" value="TreeGrafter"/>
</dbReference>
<protein>
    <submittedName>
        <fullName evidence="3">ADP-heptose--LPS heptosyltransferase</fullName>
    </submittedName>
</protein>
<keyword evidence="1" id="KW-0328">Glycosyltransferase</keyword>
<dbReference type="GO" id="GO:0005829">
    <property type="term" value="C:cytosol"/>
    <property type="evidence" value="ECO:0007669"/>
    <property type="project" value="TreeGrafter"/>
</dbReference>
<dbReference type="SUPFAM" id="SSF53756">
    <property type="entry name" value="UDP-Glycosyltransferase/glycogen phosphorylase"/>
    <property type="match status" value="1"/>
</dbReference>
<evidence type="ECO:0000256" key="2">
    <source>
        <dbReference type="ARBA" id="ARBA00022679"/>
    </source>
</evidence>
<accession>A0A829YMW7</accession>
<dbReference type="Gene3D" id="3.40.50.2000">
    <property type="entry name" value="Glycogen Phosphorylase B"/>
    <property type="match status" value="2"/>
</dbReference>
<dbReference type="PANTHER" id="PTHR30160:SF21">
    <property type="entry name" value="LIPOPOLYSACCHARIDE CORE HEPTOSYLTRANSFERASE OPSX"/>
    <property type="match status" value="1"/>
</dbReference>